<dbReference type="AlphaFoldDB" id="A0A2S6HCN0"/>
<evidence type="ECO:0008006" key="3">
    <source>
        <dbReference type="Google" id="ProtNLM"/>
    </source>
</evidence>
<evidence type="ECO:0000313" key="2">
    <source>
        <dbReference type="Proteomes" id="UP000240010"/>
    </source>
</evidence>
<organism evidence="1 2">
    <name type="scientific">Methylobacter tundripaludum</name>
    <dbReference type="NCBI Taxonomy" id="173365"/>
    <lineage>
        <taxon>Bacteria</taxon>
        <taxon>Pseudomonadati</taxon>
        <taxon>Pseudomonadota</taxon>
        <taxon>Gammaproteobacteria</taxon>
        <taxon>Methylococcales</taxon>
        <taxon>Methylococcaceae</taxon>
        <taxon>Methylobacter</taxon>
    </lineage>
</organism>
<dbReference type="Gene3D" id="1.10.1470.10">
    <property type="entry name" value="YjbJ"/>
    <property type="match status" value="1"/>
</dbReference>
<dbReference type="InterPro" id="IPR036629">
    <property type="entry name" value="YjbJ_sf"/>
</dbReference>
<proteinExistence type="predicted"/>
<sequence>MNKDQVKGRAEEAKGKVKEVTGKILNDDGWS</sequence>
<dbReference type="SUPFAM" id="SSF69047">
    <property type="entry name" value="Hypothetical protein YjbJ"/>
    <property type="match status" value="1"/>
</dbReference>
<evidence type="ECO:0000313" key="1">
    <source>
        <dbReference type="EMBL" id="PPK75163.1"/>
    </source>
</evidence>
<gene>
    <name evidence="1" type="ORF">B0F87_1067</name>
</gene>
<reference evidence="1 2" key="1">
    <citation type="submission" date="2018-02" db="EMBL/GenBank/DDBJ databases">
        <title>Subsurface microbial communities from deep shales in Ohio and West Virginia, USA.</title>
        <authorList>
            <person name="Wrighton K."/>
        </authorList>
    </citation>
    <scope>NUCLEOTIDE SEQUENCE [LARGE SCALE GENOMIC DNA]</scope>
    <source>
        <strain evidence="1 2">OWC-DMM</strain>
    </source>
</reference>
<dbReference type="Proteomes" id="UP000240010">
    <property type="component" value="Unassembled WGS sequence"/>
</dbReference>
<accession>A0A2S6HCN0</accession>
<protein>
    <recommendedName>
        <fullName evidence="3">CsbD family protein</fullName>
    </recommendedName>
</protein>
<comment type="caution">
    <text evidence="1">The sequence shown here is derived from an EMBL/GenBank/DDBJ whole genome shotgun (WGS) entry which is preliminary data.</text>
</comment>
<dbReference type="EMBL" id="PTIZ01000006">
    <property type="protein sequence ID" value="PPK75163.1"/>
    <property type="molecule type" value="Genomic_DNA"/>
</dbReference>
<name>A0A2S6HCN0_9GAMM</name>